<evidence type="ECO:0000256" key="1">
    <source>
        <dbReference type="SAM" id="Coils"/>
    </source>
</evidence>
<dbReference type="eggNOG" id="ENOG502STQR">
    <property type="taxonomic scope" value="Eukaryota"/>
</dbReference>
<organism evidence="3 4">
    <name type="scientific">Paramecium tetraurelia</name>
    <dbReference type="NCBI Taxonomy" id="5888"/>
    <lineage>
        <taxon>Eukaryota</taxon>
        <taxon>Sar</taxon>
        <taxon>Alveolata</taxon>
        <taxon>Ciliophora</taxon>
        <taxon>Intramacronucleata</taxon>
        <taxon>Oligohymenophorea</taxon>
        <taxon>Peniculida</taxon>
        <taxon>Parameciidae</taxon>
        <taxon>Paramecium</taxon>
    </lineage>
</organism>
<keyword evidence="4" id="KW-1185">Reference proteome</keyword>
<keyword evidence="1" id="KW-0175">Coiled coil</keyword>
<gene>
    <name evidence="3" type="ORF">GSPATT00005687001</name>
</gene>
<dbReference type="InParanoid" id="A0BV74"/>
<evidence type="ECO:0000313" key="3">
    <source>
        <dbReference type="EMBL" id="CAK62441.1"/>
    </source>
</evidence>
<protein>
    <recommendedName>
        <fullName evidence="5">DUF4201 domain-containing protein</fullName>
    </recommendedName>
</protein>
<feature type="coiled-coil region" evidence="1">
    <location>
        <begin position="157"/>
        <end position="191"/>
    </location>
</feature>
<name>A0BV74_PARTE</name>
<evidence type="ECO:0000313" key="4">
    <source>
        <dbReference type="Proteomes" id="UP000000600"/>
    </source>
</evidence>
<dbReference type="Proteomes" id="UP000000600">
    <property type="component" value="Unassembled WGS sequence"/>
</dbReference>
<dbReference type="OrthoDB" id="302250at2759"/>
<sequence>MNQKSQIQLDFDSEDTEGSDISFESSFDEQLEQEFEQTLQQKGIVQFKDQMERMMQLNQEIGTIKLEKANFEDEEELKKLFPPKQQENLISRKSISNIQIMSPRQKSQSENKNNSQWYQVSKNILNSSKKVASQPTLEEFQQRLNLFRINNTKSDIVDLIIEEQDKLLKDIQQQEKKNKAIENAVHESIEAKVRKETGDVGYVSFRKKIQFQFRIRKAEELAQEKVLKQKEKKETDMHRSLQIFDQLFLNRNYDEEGEVKSLAAEELYKKVRRCQDDIDVKNTIIQFIILHRKKQIDEYKNKPTILKPTKFISEDSREFSLLQPNMQFRQQMMQQQLNKEVLDKRDDLEGENIYLLTKINQILEGNLMKLWKHKLGSKM</sequence>
<proteinExistence type="predicted"/>
<evidence type="ECO:0008006" key="5">
    <source>
        <dbReference type="Google" id="ProtNLM"/>
    </source>
</evidence>
<feature type="region of interest" description="Disordered" evidence="2">
    <location>
        <begin position="92"/>
        <end position="113"/>
    </location>
</feature>
<dbReference type="OMA" id="DQMERMM"/>
<dbReference type="RefSeq" id="XP_001429839.1">
    <property type="nucleotide sequence ID" value="XM_001429802.1"/>
</dbReference>
<dbReference type="KEGG" id="ptm:GSPATT00005687001"/>
<accession>A0BV74</accession>
<dbReference type="EMBL" id="CT868019">
    <property type="protein sequence ID" value="CAK62441.1"/>
    <property type="molecule type" value="Genomic_DNA"/>
</dbReference>
<feature type="region of interest" description="Disordered" evidence="2">
    <location>
        <begin position="1"/>
        <end position="21"/>
    </location>
</feature>
<dbReference type="GeneID" id="5015623"/>
<dbReference type="AlphaFoldDB" id="A0BV74"/>
<reference evidence="3 4" key="1">
    <citation type="journal article" date="2006" name="Nature">
        <title>Global trends of whole-genome duplications revealed by the ciliate Paramecium tetraurelia.</title>
        <authorList>
            <consortium name="Genoscope"/>
            <person name="Aury J.-M."/>
            <person name="Jaillon O."/>
            <person name="Duret L."/>
            <person name="Noel B."/>
            <person name="Jubin C."/>
            <person name="Porcel B.M."/>
            <person name="Segurens B."/>
            <person name="Daubin V."/>
            <person name="Anthouard V."/>
            <person name="Aiach N."/>
            <person name="Arnaiz O."/>
            <person name="Billaut A."/>
            <person name="Beisson J."/>
            <person name="Blanc I."/>
            <person name="Bouhouche K."/>
            <person name="Camara F."/>
            <person name="Duharcourt S."/>
            <person name="Guigo R."/>
            <person name="Gogendeau D."/>
            <person name="Katinka M."/>
            <person name="Keller A.-M."/>
            <person name="Kissmehl R."/>
            <person name="Klotz C."/>
            <person name="Koll F."/>
            <person name="Le Moue A."/>
            <person name="Lepere C."/>
            <person name="Malinsky S."/>
            <person name="Nowacki M."/>
            <person name="Nowak J.K."/>
            <person name="Plattner H."/>
            <person name="Poulain J."/>
            <person name="Ruiz F."/>
            <person name="Serrano V."/>
            <person name="Zagulski M."/>
            <person name="Dessen P."/>
            <person name="Betermier M."/>
            <person name="Weissenbach J."/>
            <person name="Scarpelli C."/>
            <person name="Schachter V."/>
            <person name="Sperling L."/>
            <person name="Meyer E."/>
            <person name="Cohen J."/>
            <person name="Wincker P."/>
        </authorList>
    </citation>
    <scope>NUCLEOTIDE SEQUENCE [LARGE SCALE GENOMIC DNA]</scope>
    <source>
        <strain evidence="3 4">Stock d4-2</strain>
    </source>
</reference>
<dbReference type="HOGENOM" id="CLU_730497_0_0_1"/>
<evidence type="ECO:0000256" key="2">
    <source>
        <dbReference type="SAM" id="MobiDB-lite"/>
    </source>
</evidence>